<reference evidence="3" key="1">
    <citation type="journal article" date="2019" name="Int. J. Syst. Evol. Microbiol.">
        <title>The Global Catalogue of Microorganisms (GCM) 10K type strain sequencing project: providing services to taxonomists for standard genome sequencing and annotation.</title>
        <authorList>
            <consortium name="The Broad Institute Genomics Platform"/>
            <consortium name="The Broad Institute Genome Sequencing Center for Infectious Disease"/>
            <person name="Wu L."/>
            <person name="Ma J."/>
        </authorList>
    </citation>
    <scope>NUCLEOTIDE SEQUENCE [LARGE SCALE GENOMIC DNA]</scope>
    <source>
        <strain evidence="3">CGMCC-1.15741</strain>
    </source>
</reference>
<evidence type="ECO:0000313" key="2">
    <source>
        <dbReference type="EMBL" id="MFC6199583.1"/>
    </source>
</evidence>
<feature type="chain" id="PRO_5047225973" evidence="1">
    <location>
        <begin position="21"/>
        <end position="145"/>
    </location>
</feature>
<dbReference type="Proteomes" id="UP001596303">
    <property type="component" value="Unassembled WGS sequence"/>
</dbReference>
<keyword evidence="3" id="KW-1185">Reference proteome</keyword>
<keyword evidence="1" id="KW-0732">Signal</keyword>
<evidence type="ECO:0000256" key="1">
    <source>
        <dbReference type="SAM" id="SignalP"/>
    </source>
</evidence>
<name>A0ABW1SE40_9PROT</name>
<sequence>MKPLIFGLALSVLVAAPAMAQDAPQAVTAQGTSVFIGRNTPQAMYGTYLYEKRGEPTIELRADGTGHFQPHGVPAIPIRYFIQTDETGEPIIQRGQVDASYMHILVVQYGPGGGGNYPQDSYDRFNWIWDASTGCAVILGERFKC</sequence>
<dbReference type="RefSeq" id="WP_312125156.1">
    <property type="nucleotide sequence ID" value="NZ_JBHSSW010000060.1"/>
</dbReference>
<protein>
    <submittedName>
        <fullName evidence="2">Uncharacterized protein</fullName>
    </submittedName>
</protein>
<organism evidence="2 3">
    <name type="scientific">Ponticaulis profundi</name>
    <dbReference type="NCBI Taxonomy" id="2665222"/>
    <lineage>
        <taxon>Bacteria</taxon>
        <taxon>Pseudomonadati</taxon>
        <taxon>Pseudomonadota</taxon>
        <taxon>Alphaproteobacteria</taxon>
        <taxon>Hyphomonadales</taxon>
        <taxon>Hyphomonadaceae</taxon>
        <taxon>Ponticaulis</taxon>
    </lineage>
</organism>
<dbReference type="EMBL" id="JBHSSW010000060">
    <property type="protein sequence ID" value="MFC6199583.1"/>
    <property type="molecule type" value="Genomic_DNA"/>
</dbReference>
<proteinExistence type="predicted"/>
<evidence type="ECO:0000313" key="3">
    <source>
        <dbReference type="Proteomes" id="UP001596303"/>
    </source>
</evidence>
<accession>A0ABW1SE40</accession>
<feature type="signal peptide" evidence="1">
    <location>
        <begin position="1"/>
        <end position="20"/>
    </location>
</feature>
<comment type="caution">
    <text evidence="2">The sequence shown here is derived from an EMBL/GenBank/DDBJ whole genome shotgun (WGS) entry which is preliminary data.</text>
</comment>
<gene>
    <name evidence="2" type="ORF">ACFQDM_15990</name>
</gene>